<evidence type="ECO:0000256" key="1">
    <source>
        <dbReference type="SAM" id="Phobius"/>
    </source>
</evidence>
<sequence length="467" mass="52172">MRLKKILKFVVPIAILLSIGYWGYNYINRTSSLIGVLHKDADVVVKVDLHSIKETLILDALSAPKYYYSNISFSSSKKDKEKDSTQNKGVDLQPYTLVLYTLKNVKNTVFATLPIDNSLDFKSYIKTFVADKKSVIEREKEYQYAVLEKSKVIIGWNTTHVTIAASPEKLTATKIASVFTDVLVGNKLITDKNNALIQKLKSAQDHIVYVKGNGLVGANFVDGKLEFSGQLEVDSTTGFAKEISVSSITDASFQLYMDYSFTDPKHTSNFVSTFKNSSFLEKSNLKIDSIVAHSNGFFSLAINGKTMQQDTIVSYTYDDNFNKVAAKTIQEKEVPKIYLNIGSKKKGLSTYLKEQGAIEQDIFTAFPYYNLKVSSANNTTLFSTDKSLPKTQTFKTANFFECTADFKKLNEQLSFPKSDLIFGLLKTLDVNANLVEEGKVGLEGVLTAQREDVNIITQLFFGLENAK</sequence>
<organism evidence="2 3">
    <name type="scientific">Cellulophaga fucicola</name>
    <dbReference type="NCBI Taxonomy" id="76595"/>
    <lineage>
        <taxon>Bacteria</taxon>
        <taxon>Pseudomonadati</taxon>
        <taxon>Bacteroidota</taxon>
        <taxon>Flavobacteriia</taxon>
        <taxon>Flavobacteriales</taxon>
        <taxon>Flavobacteriaceae</taxon>
        <taxon>Cellulophaga</taxon>
    </lineage>
</organism>
<feature type="transmembrane region" description="Helical" evidence="1">
    <location>
        <begin position="7"/>
        <end position="24"/>
    </location>
</feature>
<dbReference type="Proteomes" id="UP000183257">
    <property type="component" value="Unassembled WGS sequence"/>
</dbReference>
<keyword evidence="1" id="KW-0812">Transmembrane</keyword>
<gene>
    <name evidence="2" type="ORF">SAMN05660313_02350</name>
</gene>
<keyword evidence="3" id="KW-1185">Reference proteome</keyword>
<evidence type="ECO:0000313" key="3">
    <source>
        <dbReference type="Proteomes" id="UP000183257"/>
    </source>
</evidence>
<reference evidence="3" key="1">
    <citation type="submission" date="2016-11" db="EMBL/GenBank/DDBJ databases">
        <authorList>
            <person name="Varghese N."/>
            <person name="Submissions S."/>
        </authorList>
    </citation>
    <scope>NUCLEOTIDE SEQUENCE [LARGE SCALE GENOMIC DNA]</scope>
    <source>
        <strain evidence="3">DSM 24786</strain>
    </source>
</reference>
<keyword evidence="1" id="KW-1133">Transmembrane helix</keyword>
<dbReference type="OrthoDB" id="637901at2"/>
<accession>A0A1K1Q4Z3</accession>
<dbReference type="AlphaFoldDB" id="A0A1K1Q4Z3"/>
<dbReference type="STRING" id="76595.SAMN05660313_02350"/>
<protein>
    <submittedName>
        <fullName evidence="2">Uncharacterized protein</fullName>
    </submittedName>
</protein>
<dbReference type="EMBL" id="FPIY01000003">
    <property type="protein sequence ID" value="SFW54984.1"/>
    <property type="molecule type" value="Genomic_DNA"/>
</dbReference>
<name>A0A1K1Q4Z3_9FLAO</name>
<keyword evidence="1" id="KW-0472">Membrane</keyword>
<dbReference type="RefSeq" id="WP_072303987.1">
    <property type="nucleotide sequence ID" value="NZ_FPIY01000003.1"/>
</dbReference>
<proteinExistence type="predicted"/>
<evidence type="ECO:0000313" key="2">
    <source>
        <dbReference type="EMBL" id="SFW54984.1"/>
    </source>
</evidence>